<keyword evidence="4" id="KW-1185">Reference proteome</keyword>
<dbReference type="SMART" id="SM00089">
    <property type="entry name" value="PKD"/>
    <property type="match status" value="2"/>
</dbReference>
<dbReference type="InterPro" id="IPR022409">
    <property type="entry name" value="PKD/Chitinase_dom"/>
</dbReference>
<dbReference type="InterPro" id="IPR008979">
    <property type="entry name" value="Galactose-bd-like_sf"/>
</dbReference>
<reference evidence="3" key="1">
    <citation type="submission" date="2021-10" db="EMBL/GenBank/DDBJ databases">
        <title>Tamlana sargassums sp. nov., and Tamlana laminarinivorans sp. nov., two new bacteria isolated from the brown alga.</title>
        <authorList>
            <person name="Li J."/>
        </authorList>
    </citation>
    <scope>NUCLEOTIDE SEQUENCE</scope>
    <source>
        <strain evidence="3">PT2-4</strain>
    </source>
</reference>
<dbReference type="PROSITE" id="PS51257">
    <property type="entry name" value="PROKAR_LIPOPROTEIN"/>
    <property type="match status" value="1"/>
</dbReference>
<organism evidence="3 4">
    <name type="scientific">Neotamlana laminarinivorans</name>
    <dbReference type="NCBI Taxonomy" id="2883124"/>
    <lineage>
        <taxon>Bacteria</taxon>
        <taxon>Pseudomonadati</taxon>
        <taxon>Bacteroidota</taxon>
        <taxon>Flavobacteriia</taxon>
        <taxon>Flavobacteriales</taxon>
        <taxon>Flavobacteriaceae</taxon>
        <taxon>Neotamlana</taxon>
    </lineage>
</organism>
<dbReference type="RefSeq" id="WP_226541957.1">
    <property type="nucleotide sequence ID" value="NZ_JAJAPW010000002.1"/>
</dbReference>
<feature type="chain" id="PRO_5040792850" evidence="1">
    <location>
        <begin position="22"/>
        <end position="701"/>
    </location>
</feature>
<name>A0A9X1HZN4_9FLAO</name>
<dbReference type="Proteomes" id="UP001139199">
    <property type="component" value="Unassembled WGS sequence"/>
</dbReference>
<evidence type="ECO:0000313" key="4">
    <source>
        <dbReference type="Proteomes" id="UP001139199"/>
    </source>
</evidence>
<dbReference type="Pfam" id="PF18911">
    <property type="entry name" value="PKD_4"/>
    <property type="match status" value="1"/>
</dbReference>
<proteinExistence type="predicted"/>
<dbReference type="CDD" id="cd00146">
    <property type="entry name" value="PKD"/>
    <property type="match status" value="1"/>
</dbReference>
<dbReference type="SUPFAM" id="SSF49299">
    <property type="entry name" value="PKD domain"/>
    <property type="match status" value="1"/>
</dbReference>
<dbReference type="EMBL" id="JAJAPW010000002">
    <property type="protein sequence ID" value="MCB4798275.1"/>
    <property type="molecule type" value="Genomic_DNA"/>
</dbReference>
<dbReference type="InterPro" id="IPR035986">
    <property type="entry name" value="PKD_dom_sf"/>
</dbReference>
<feature type="domain" description="PKD" evidence="2">
    <location>
        <begin position="66"/>
        <end position="116"/>
    </location>
</feature>
<protein>
    <submittedName>
        <fullName evidence="3">PKD domain-containing protein</fullName>
    </submittedName>
</protein>
<accession>A0A9X1HZN4</accession>
<dbReference type="InterPro" id="IPR013783">
    <property type="entry name" value="Ig-like_fold"/>
</dbReference>
<dbReference type="Gene3D" id="2.60.40.10">
    <property type="entry name" value="Immunoglobulins"/>
    <property type="match status" value="1"/>
</dbReference>
<dbReference type="Gene3D" id="2.60.120.430">
    <property type="entry name" value="Galactose-binding lectin"/>
    <property type="match status" value="1"/>
</dbReference>
<dbReference type="PROSITE" id="PS50093">
    <property type="entry name" value="PKD"/>
    <property type="match status" value="1"/>
</dbReference>
<keyword evidence="1" id="KW-0732">Signal</keyword>
<evidence type="ECO:0000259" key="2">
    <source>
        <dbReference type="PROSITE" id="PS50093"/>
    </source>
</evidence>
<dbReference type="AlphaFoldDB" id="A0A9X1HZN4"/>
<sequence length="701" mass="75149">MKTFKYILNIGLLFALIFACTNEEFGSTDFANSAKAPENVAAQFTVTQDNTGLVTITPTAIGASWFDVDFGDNSGTESVNNGENTTHTYAEGTYTVSLTAYNTTGLKTTSTHQLEVSFNAPENLEVIIENDAATSKLVNVTATADYAVSYDVYFGEVDDETPITVNIGESTSYQYQDAGTYTITVVAMGAAIETTTYTEEFVVTAILQPLASAPTPPSRNTEDVISIFSDAYTNVADTDYFPDWGQAGQGSSWSSFDLNGDNMLQYINLSYQGIQFGSSQNVSNMEYLHLDVWTTDVNQLETSLINIPADGSGSTEAPIISDLVANEWVSIDIPISDYTDQGLTVSEILQLKFVGIDWAAGTVFIDNIYFYKSPSIASTGIIGTWRLASEAGALGVGPSSGDISWWNCDDACVTSRACYYDDEYIFNADGSFQNILGSETWVEAWQGGSDACGTPVYPHDGSNAATYTYDSASGTVTLNGLGAFLGLPKAYNSGEISNPADAPSTVTYNVTLANNDTEMYVEIESGSGVFWQYKFVKDSATVSPLAGTWQIANEAGALGVGPAVGDITWWNCDDACVTSRSCYYDDTYVFGTDGSFQNVLGSETWVEAWQGGSDACGTPVYPHDGTNAATYTYDSVNGTLTLDGLGAYIGLAKAYNSGEIANPADTPSSVIYNISFIDSSTINVYIESGSGVFWQYKLVKI</sequence>
<evidence type="ECO:0000256" key="1">
    <source>
        <dbReference type="SAM" id="SignalP"/>
    </source>
</evidence>
<dbReference type="InterPro" id="IPR000601">
    <property type="entry name" value="PKD_dom"/>
</dbReference>
<dbReference type="SUPFAM" id="SSF49785">
    <property type="entry name" value="Galactose-binding domain-like"/>
    <property type="match status" value="1"/>
</dbReference>
<comment type="caution">
    <text evidence="3">The sequence shown here is derived from an EMBL/GenBank/DDBJ whole genome shotgun (WGS) entry which is preliminary data.</text>
</comment>
<gene>
    <name evidence="3" type="ORF">LG649_05440</name>
</gene>
<feature type="signal peptide" evidence="1">
    <location>
        <begin position="1"/>
        <end position="21"/>
    </location>
</feature>
<evidence type="ECO:0000313" key="3">
    <source>
        <dbReference type="EMBL" id="MCB4798275.1"/>
    </source>
</evidence>